<organism evidence="1 2">
    <name type="scientific">Sagittula stellata (strain ATCC 700073 / DSM 11524 / E-37)</name>
    <dbReference type="NCBI Taxonomy" id="388399"/>
    <lineage>
        <taxon>Bacteria</taxon>
        <taxon>Pseudomonadati</taxon>
        <taxon>Pseudomonadota</taxon>
        <taxon>Alphaproteobacteria</taxon>
        <taxon>Rhodobacterales</taxon>
        <taxon>Roseobacteraceae</taxon>
        <taxon>Sagittula</taxon>
    </lineage>
</organism>
<keyword evidence="2" id="KW-1185">Reference proteome</keyword>
<dbReference type="AlphaFoldDB" id="A3KA38"/>
<reference evidence="1 2" key="1">
    <citation type="submission" date="2006-06" db="EMBL/GenBank/DDBJ databases">
        <authorList>
            <person name="Moran M.A."/>
            <person name="Ferriera S."/>
            <person name="Johnson J."/>
            <person name="Kravitz S."/>
            <person name="Beeson K."/>
            <person name="Sutton G."/>
            <person name="Rogers Y.-H."/>
            <person name="Friedman R."/>
            <person name="Frazier M."/>
            <person name="Venter J.C."/>
        </authorList>
    </citation>
    <scope>NUCLEOTIDE SEQUENCE [LARGE SCALE GENOMIC DNA]</scope>
    <source>
        <strain evidence="1 2">E-37</strain>
    </source>
</reference>
<dbReference type="RefSeq" id="WP_005863418.1">
    <property type="nucleotide sequence ID" value="NZ_AAYA01000020.1"/>
</dbReference>
<protein>
    <submittedName>
        <fullName evidence="1">Uncharacterized protein</fullName>
    </submittedName>
</protein>
<evidence type="ECO:0000313" key="2">
    <source>
        <dbReference type="Proteomes" id="UP000005713"/>
    </source>
</evidence>
<dbReference type="eggNOG" id="ENOG5032Y3F">
    <property type="taxonomic scope" value="Bacteria"/>
</dbReference>
<gene>
    <name evidence="1" type="ORF">SSE37_25273</name>
</gene>
<dbReference type="OrthoDB" id="8117382at2"/>
<proteinExistence type="predicted"/>
<dbReference type="EMBL" id="AAYA01000020">
    <property type="protein sequence ID" value="EBA05981.1"/>
    <property type="molecule type" value="Genomic_DNA"/>
</dbReference>
<dbReference type="Proteomes" id="UP000005713">
    <property type="component" value="Unassembled WGS sequence"/>
</dbReference>
<accession>A3KA38</accession>
<comment type="caution">
    <text evidence="1">The sequence shown here is derived from an EMBL/GenBank/DDBJ whole genome shotgun (WGS) entry which is preliminary data.</text>
</comment>
<evidence type="ECO:0000313" key="1">
    <source>
        <dbReference type="EMBL" id="EBA05981.1"/>
    </source>
</evidence>
<name>A3KA38_SAGS3</name>
<sequence length="85" mass="9776">MTFCPNPIARRAAMLCNDARFQRFAAERSGFDGGQFTSQASAEFLRRWCRITSRRQLDTTPAAARQFDTLRTEFDAWNGRIARPD</sequence>